<dbReference type="Proteomes" id="UP001554567">
    <property type="component" value="Unassembled WGS sequence"/>
</dbReference>
<reference evidence="3 4" key="1">
    <citation type="submission" date="2024-07" db="EMBL/GenBank/DDBJ databases">
        <authorList>
            <person name="Dulla G.F.J."/>
            <person name="Delorm J.G."/>
        </authorList>
    </citation>
    <scope>NUCLEOTIDE SEQUENCE [LARGE SCALE GENOMIC DNA]</scope>
    <source>
        <strain evidence="3 4">JGD 233</strain>
    </source>
</reference>
<dbReference type="EMBL" id="JBFKZN010000004">
    <property type="protein sequence ID" value="MEW5289042.1"/>
    <property type="molecule type" value="Genomic_DNA"/>
</dbReference>
<keyword evidence="4" id="KW-1185">Reference proteome</keyword>
<feature type="compositionally biased region" description="Polar residues" evidence="1">
    <location>
        <begin position="87"/>
        <end position="96"/>
    </location>
</feature>
<organism evidence="3 4">
    <name type="scientific">Erwinia papayae</name>
    <dbReference type="NCBI Taxonomy" id="206499"/>
    <lineage>
        <taxon>Bacteria</taxon>
        <taxon>Pseudomonadati</taxon>
        <taxon>Pseudomonadota</taxon>
        <taxon>Gammaproteobacteria</taxon>
        <taxon>Enterobacterales</taxon>
        <taxon>Erwiniaceae</taxon>
        <taxon>Erwinia</taxon>
    </lineage>
</organism>
<proteinExistence type="predicted"/>
<feature type="region of interest" description="Disordered" evidence="1">
    <location>
        <begin position="74"/>
        <end position="96"/>
    </location>
</feature>
<accession>A0ABV3MZN5</accession>
<dbReference type="RefSeq" id="WP_152542667.1">
    <property type="nucleotide sequence ID" value="NZ_JBFKZN010000004.1"/>
</dbReference>
<evidence type="ECO:0000313" key="4">
    <source>
        <dbReference type="Proteomes" id="UP001554567"/>
    </source>
</evidence>
<keyword evidence="2" id="KW-1133">Transmembrane helix</keyword>
<evidence type="ECO:0000313" key="3">
    <source>
        <dbReference type="EMBL" id="MEW5289042.1"/>
    </source>
</evidence>
<keyword evidence="2" id="KW-0812">Transmembrane</keyword>
<name>A0ABV3MZN5_9GAMM</name>
<comment type="caution">
    <text evidence="3">The sequence shown here is derived from an EMBL/GenBank/DDBJ whole genome shotgun (WGS) entry which is preliminary data.</text>
</comment>
<feature type="transmembrane region" description="Helical" evidence="2">
    <location>
        <begin position="6"/>
        <end position="28"/>
    </location>
</feature>
<protein>
    <submittedName>
        <fullName evidence="3">Uncharacterized protein</fullName>
    </submittedName>
</protein>
<keyword evidence="2" id="KW-0472">Membrane</keyword>
<evidence type="ECO:0000256" key="2">
    <source>
        <dbReference type="SAM" id="Phobius"/>
    </source>
</evidence>
<gene>
    <name evidence="3" type="ORF">ABW286_07595</name>
</gene>
<sequence>MMILLPWLSISGIGVLLCCIVSVGWWCCRQRGMLHQLQNYNQLLSEQNQAMTRKLSELAEQLSLLSAAFRELNRQQAQPENRGYSGGQSEKYSGKK</sequence>
<evidence type="ECO:0000256" key="1">
    <source>
        <dbReference type="SAM" id="MobiDB-lite"/>
    </source>
</evidence>